<keyword evidence="7" id="KW-0472">Membrane</keyword>
<evidence type="ECO:0000256" key="7">
    <source>
        <dbReference type="ARBA" id="ARBA00023136"/>
    </source>
</evidence>
<dbReference type="NCBIfam" id="NF008653">
    <property type="entry name" value="PRK11650.1"/>
    <property type="match status" value="1"/>
</dbReference>
<accession>A0A482Y1V9</accession>
<feature type="domain" description="ABC transporter" evidence="15">
    <location>
        <begin position="4"/>
        <end position="239"/>
    </location>
</feature>
<dbReference type="InterPro" id="IPR015855">
    <property type="entry name" value="ABC_transpr_MalK-like"/>
</dbReference>
<comment type="catalytic activity">
    <reaction evidence="9">
        <text>L-arabinose(out) + ATP + H2O = L-arabinose(in) + ADP + phosphate + H(+)</text>
        <dbReference type="Rhea" id="RHEA:30007"/>
        <dbReference type="ChEBI" id="CHEBI:15377"/>
        <dbReference type="ChEBI" id="CHEBI:15378"/>
        <dbReference type="ChEBI" id="CHEBI:17535"/>
        <dbReference type="ChEBI" id="CHEBI:30616"/>
        <dbReference type="ChEBI" id="CHEBI:43474"/>
        <dbReference type="ChEBI" id="CHEBI:456216"/>
        <dbReference type="EC" id="7.5.2.13"/>
    </reaction>
    <physiologicalReaction direction="left-to-right" evidence="9">
        <dbReference type="Rhea" id="RHEA:30008"/>
    </physiologicalReaction>
</comment>
<dbReference type="SUPFAM" id="SSF52540">
    <property type="entry name" value="P-loop containing nucleoside triphosphate hydrolases"/>
    <property type="match status" value="1"/>
</dbReference>
<dbReference type="GO" id="GO:0016887">
    <property type="term" value="F:ATP hydrolysis activity"/>
    <property type="evidence" value="ECO:0007669"/>
    <property type="project" value="InterPro"/>
</dbReference>
<feature type="region of interest" description="Disordered" evidence="14">
    <location>
        <begin position="366"/>
        <end position="388"/>
    </location>
</feature>
<comment type="function">
    <text evidence="10">Part of the ABC transporter complex XacGHIJK involved in the uptake of xylose and arabinose. Responsible for energy coupling to the transport system.</text>
</comment>
<evidence type="ECO:0000256" key="8">
    <source>
        <dbReference type="ARBA" id="ARBA00050355"/>
    </source>
</evidence>
<comment type="catalytic activity">
    <reaction evidence="8">
        <text>D-xylose(out) + ATP + H2O = D-xylose(in) + ADP + phosphate + H(+)</text>
        <dbReference type="Rhea" id="RHEA:29899"/>
        <dbReference type="ChEBI" id="CHEBI:15377"/>
        <dbReference type="ChEBI" id="CHEBI:15378"/>
        <dbReference type="ChEBI" id="CHEBI:30616"/>
        <dbReference type="ChEBI" id="CHEBI:43474"/>
        <dbReference type="ChEBI" id="CHEBI:53455"/>
        <dbReference type="ChEBI" id="CHEBI:456216"/>
        <dbReference type="EC" id="7.5.2.13"/>
    </reaction>
    <physiologicalReaction direction="left-to-right" evidence="8">
        <dbReference type="Rhea" id="RHEA:29900"/>
    </physiologicalReaction>
</comment>
<dbReference type="InterPro" id="IPR017871">
    <property type="entry name" value="ABC_transporter-like_CS"/>
</dbReference>
<evidence type="ECO:0000256" key="6">
    <source>
        <dbReference type="ARBA" id="ARBA00022967"/>
    </source>
</evidence>
<keyword evidence="3" id="KW-1003">Cell membrane</keyword>
<dbReference type="OrthoDB" id="18368at2157"/>
<dbReference type="InterPro" id="IPR012340">
    <property type="entry name" value="NA-bd_OB-fold"/>
</dbReference>
<comment type="subunit">
    <text evidence="12">The complex is composed of two ATP-binding proteins (XacJ and XacK), two transmembrane proteins (XacH and XacI) and a solute-binding protein (XacG).</text>
</comment>
<evidence type="ECO:0000256" key="9">
    <source>
        <dbReference type="ARBA" id="ARBA00051890"/>
    </source>
</evidence>
<gene>
    <name evidence="16" type="primary">ugpC</name>
    <name evidence="16" type="ORF">ELS17_02150</name>
</gene>
<dbReference type="InterPro" id="IPR047641">
    <property type="entry name" value="ABC_transpr_MalK/UgpC-like"/>
</dbReference>
<dbReference type="GO" id="GO:0005524">
    <property type="term" value="F:ATP binding"/>
    <property type="evidence" value="ECO:0007669"/>
    <property type="project" value="UniProtKB-KW"/>
</dbReference>
<dbReference type="PROSITE" id="PS00211">
    <property type="entry name" value="ABC_TRANSPORTER_1"/>
    <property type="match status" value="1"/>
</dbReference>
<dbReference type="AlphaFoldDB" id="A0A482Y1V9"/>
<dbReference type="Gene3D" id="2.40.50.140">
    <property type="entry name" value="Nucleic acid-binding proteins"/>
    <property type="match status" value="1"/>
</dbReference>
<dbReference type="FunFam" id="3.40.50.300:FF:000042">
    <property type="entry name" value="Maltose/maltodextrin ABC transporter, ATP-binding protein"/>
    <property type="match status" value="1"/>
</dbReference>
<evidence type="ECO:0000256" key="2">
    <source>
        <dbReference type="ARBA" id="ARBA00022448"/>
    </source>
</evidence>
<sequence>MGRIDIDGLTKEYRTPNGPIQAVESLDLQLEDGEFVVFVGPSGCGKSTTLRCIAGLETVTSGSIRFDGTAVTDEKPKDRDIAMVFQNYALYPHMTARENIAFGLKMSTDLSAAEIDDQVETAAEMMDIVDLLDDKPGELSGGQQQRVALGRAIVRDPELFLMDEPLSNLDAKLRAQMRTELQQLQTELGVTTVYVTHDQTEAMTMGDRIVILNDGRLQQVGTPLECYHRPANQFVAGFIGSPPMNFLDVDADLEDGTLDHPDFTLPLSDSLVDELDNTDLVLGIRPEHVSLTDSPGTHPEPNRLIETSVTVTEPMGDVTNVYLDVGGETMTVTVDGHVGVDPGGHLHMHVPASKMHLFDAASGRSIKHSDEPIDSSSLAEADSHVETA</sequence>
<comment type="subcellular location">
    <subcellularLocation>
        <location evidence="1">Cell membrane</location>
        <topology evidence="1">Peripheral membrane protein</topology>
    </subcellularLocation>
</comment>
<evidence type="ECO:0000256" key="5">
    <source>
        <dbReference type="ARBA" id="ARBA00022840"/>
    </source>
</evidence>
<dbReference type="Gene3D" id="2.40.50.100">
    <property type="match status" value="1"/>
</dbReference>
<dbReference type="SMART" id="SM00382">
    <property type="entry name" value="AAA"/>
    <property type="match status" value="1"/>
</dbReference>
<protein>
    <recommendedName>
        <fullName evidence="13">ABC-type D-xylose/L-arabinose transporter</fullName>
        <ecNumber evidence="13">7.5.2.13</ecNumber>
    </recommendedName>
</protein>
<dbReference type="CDD" id="cd03301">
    <property type="entry name" value="ABC_MalK_N"/>
    <property type="match status" value="1"/>
</dbReference>
<keyword evidence="4" id="KW-0547">Nucleotide-binding</keyword>
<name>A0A482Y1V9_9EURY</name>
<evidence type="ECO:0000256" key="4">
    <source>
        <dbReference type="ARBA" id="ARBA00022741"/>
    </source>
</evidence>
<evidence type="ECO:0000256" key="14">
    <source>
        <dbReference type="SAM" id="MobiDB-lite"/>
    </source>
</evidence>
<dbReference type="PANTHER" id="PTHR43875">
    <property type="entry name" value="MALTODEXTRIN IMPORT ATP-BINDING PROTEIN MSMX"/>
    <property type="match status" value="1"/>
</dbReference>
<dbReference type="InterPro" id="IPR040582">
    <property type="entry name" value="OB_MalK-like"/>
</dbReference>
<keyword evidence="5 16" id="KW-0067">ATP-binding</keyword>
<dbReference type="Pfam" id="PF00005">
    <property type="entry name" value="ABC_tran"/>
    <property type="match status" value="1"/>
</dbReference>
<dbReference type="InterPro" id="IPR003593">
    <property type="entry name" value="AAA+_ATPase"/>
</dbReference>
<evidence type="ECO:0000256" key="11">
    <source>
        <dbReference type="ARBA" id="ARBA00061029"/>
    </source>
</evidence>
<dbReference type="GO" id="GO:0140359">
    <property type="term" value="F:ABC-type transporter activity"/>
    <property type="evidence" value="ECO:0007669"/>
    <property type="project" value="InterPro"/>
</dbReference>
<evidence type="ECO:0000256" key="1">
    <source>
        <dbReference type="ARBA" id="ARBA00004202"/>
    </source>
</evidence>
<dbReference type="RefSeq" id="WP_130169345.1">
    <property type="nucleotide sequence ID" value="NZ_SHMR01000001.1"/>
</dbReference>
<dbReference type="SUPFAM" id="SSF50331">
    <property type="entry name" value="MOP-like"/>
    <property type="match status" value="1"/>
</dbReference>
<organism evidence="16">
    <name type="scientific">Natrinema altunense</name>
    <dbReference type="NCBI Taxonomy" id="222984"/>
    <lineage>
        <taxon>Archaea</taxon>
        <taxon>Methanobacteriati</taxon>
        <taxon>Methanobacteriota</taxon>
        <taxon>Stenosarchaea group</taxon>
        <taxon>Halobacteria</taxon>
        <taxon>Halobacteriales</taxon>
        <taxon>Natrialbaceae</taxon>
        <taxon>Natrinema</taxon>
    </lineage>
</organism>
<keyword evidence="6" id="KW-1278">Translocase</keyword>
<evidence type="ECO:0000256" key="10">
    <source>
        <dbReference type="ARBA" id="ARBA00053454"/>
    </source>
</evidence>
<dbReference type="InterPro" id="IPR008995">
    <property type="entry name" value="Mo/tungstate-bd_C_term_dom"/>
</dbReference>
<evidence type="ECO:0000256" key="3">
    <source>
        <dbReference type="ARBA" id="ARBA00022475"/>
    </source>
</evidence>
<evidence type="ECO:0000313" key="16">
    <source>
        <dbReference type="EMBL" id="RZH68294.1"/>
    </source>
</evidence>
<dbReference type="PANTHER" id="PTHR43875:SF15">
    <property type="entry name" value="TREHALOSE IMPORT ATP-BINDING PROTEIN SUGC"/>
    <property type="match status" value="1"/>
</dbReference>
<dbReference type="GO" id="GO:0008643">
    <property type="term" value="P:carbohydrate transport"/>
    <property type="evidence" value="ECO:0007669"/>
    <property type="project" value="InterPro"/>
</dbReference>
<proteinExistence type="inferred from homology"/>
<dbReference type="InterPro" id="IPR003439">
    <property type="entry name" value="ABC_transporter-like_ATP-bd"/>
</dbReference>
<evidence type="ECO:0000256" key="12">
    <source>
        <dbReference type="ARBA" id="ARBA00065962"/>
    </source>
</evidence>
<dbReference type="EMBL" id="SHMR01000001">
    <property type="protein sequence ID" value="RZH68294.1"/>
    <property type="molecule type" value="Genomic_DNA"/>
</dbReference>
<dbReference type="InterPro" id="IPR027417">
    <property type="entry name" value="P-loop_NTPase"/>
</dbReference>
<comment type="similarity">
    <text evidence="11">Belongs to the ABC transporter superfamily. Carbohydrate uptake transporter-1 (CUT1) (TC 3.A.1.1) family.</text>
</comment>
<dbReference type="STRING" id="222984.GCA_000731985_00787"/>
<keyword evidence="2" id="KW-0813">Transport</keyword>
<dbReference type="PROSITE" id="PS50893">
    <property type="entry name" value="ABC_TRANSPORTER_2"/>
    <property type="match status" value="1"/>
</dbReference>
<dbReference type="GO" id="GO:0055052">
    <property type="term" value="C:ATP-binding cassette (ABC) transporter complex, substrate-binding subunit-containing"/>
    <property type="evidence" value="ECO:0007669"/>
    <property type="project" value="TreeGrafter"/>
</dbReference>
<evidence type="ECO:0000259" key="15">
    <source>
        <dbReference type="PROSITE" id="PS50893"/>
    </source>
</evidence>
<reference evidence="16" key="1">
    <citation type="submission" date="2019-02" db="EMBL/GenBank/DDBJ databases">
        <title>Genome analysis provides insights into bioremediation potentialities and Haloocin production by Natrinema altunense strain 4.1R isolated from Chott Douz in Tunisian desert.</title>
        <authorList>
            <person name="Najjari A."/>
            <person name="Youssef N."/>
            <person name="Ben Dhia O."/>
            <person name="Ferjani R."/>
            <person name="El Hidri D."/>
            <person name="Ouzari H.I."/>
            <person name="Cherif A."/>
        </authorList>
    </citation>
    <scope>NUCLEOTIDE SEQUENCE [LARGE SCALE GENOMIC DNA]</scope>
    <source>
        <strain evidence="16">4.1R</strain>
    </source>
</reference>
<dbReference type="EC" id="7.5.2.13" evidence="13"/>
<evidence type="ECO:0000256" key="13">
    <source>
        <dbReference type="ARBA" id="ARBA00066315"/>
    </source>
</evidence>
<comment type="caution">
    <text evidence="16">The sequence shown here is derived from an EMBL/GenBank/DDBJ whole genome shotgun (WGS) entry which is preliminary data.</text>
</comment>
<dbReference type="Gene3D" id="3.40.50.300">
    <property type="entry name" value="P-loop containing nucleotide triphosphate hydrolases"/>
    <property type="match status" value="1"/>
</dbReference>
<dbReference type="Proteomes" id="UP000292704">
    <property type="component" value="Unassembled WGS sequence"/>
</dbReference>
<dbReference type="Pfam" id="PF17912">
    <property type="entry name" value="OB_MalK"/>
    <property type="match status" value="1"/>
</dbReference>